<feature type="compositionally biased region" description="Pro residues" evidence="1">
    <location>
        <begin position="254"/>
        <end position="263"/>
    </location>
</feature>
<keyword evidence="2" id="KW-1133">Transmembrane helix</keyword>
<gene>
    <name evidence="3" type="ORF">B0T21DRAFT_451031</name>
</gene>
<dbReference type="CDD" id="cd12087">
    <property type="entry name" value="TM_EGFR-like"/>
    <property type="match status" value="1"/>
</dbReference>
<reference evidence="3" key="1">
    <citation type="submission" date="2023-06" db="EMBL/GenBank/DDBJ databases">
        <title>Genome-scale phylogeny and comparative genomics of the fungal order Sordariales.</title>
        <authorList>
            <consortium name="Lawrence Berkeley National Laboratory"/>
            <person name="Hensen N."/>
            <person name="Bonometti L."/>
            <person name="Westerberg I."/>
            <person name="Brannstrom I.O."/>
            <person name="Guillou S."/>
            <person name="Cros-Aarteil S."/>
            <person name="Calhoun S."/>
            <person name="Haridas S."/>
            <person name="Kuo A."/>
            <person name="Mondo S."/>
            <person name="Pangilinan J."/>
            <person name="Riley R."/>
            <person name="Labutti K."/>
            <person name="Andreopoulos B."/>
            <person name="Lipzen A."/>
            <person name="Chen C."/>
            <person name="Yanf M."/>
            <person name="Daum C."/>
            <person name="Ng V."/>
            <person name="Clum A."/>
            <person name="Steindorff A."/>
            <person name="Ohm R."/>
            <person name="Martin F."/>
            <person name="Silar P."/>
            <person name="Natvig D."/>
            <person name="Lalanne C."/>
            <person name="Gautier V."/>
            <person name="Ament-Velasquez S.L."/>
            <person name="Kruys A."/>
            <person name="Hutchinson M.I."/>
            <person name="Powell A.J."/>
            <person name="Barry K."/>
            <person name="Miller A.N."/>
            <person name="Grigoriev I.V."/>
            <person name="Debuchy R."/>
            <person name="Gladieux P."/>
            <person name="Thoren M.H."/>
            <person name="Johannesson H."/>
        </authorList>
    </citation>
    <scope>NUCLEOTIDE SEQUENCE</scope>
    <source>
        <strain evidence="3">CBS 540.89</strain>
    </source>
</reference>
<feature type="compositionally biased region" description="Polar residues" evidence="1">
    <location>
        <begin position="314"/>
        <end position="333"/>
    </location>
</feature>
<evidence type="ECO:0000313" key="4">
    <source>
        <dbReference type="Proteomes" id="UP001172159"/>
    </source>
</evidence>
<accession>A0AA40BL38</accession>
<keyword evidence="2" id="KW-0472">Membrane</keyword>
<feature type="compositionally biased region" description="Polar residues" evidence="1">
    <location>
        <begin position="376"/>
        <end position="386"/>
    </location>
</feature>
<feature type="region of interest" description="Disordered" evidence="1">
    <location>
        <begin position="1"/>
        <end position="178"/>
    </location>
</feature>
<protein>
    <submittedName>
        <fullName evidence="3">Uncharacterized protein</fullName>
    </submittedName>
</protein>
<keyword evidence="2" id="KW-0812">Transmembrane</keyword>
<feature type="compositionally biased region" description="Basic and acidic residues" evidence="1">
    <location>
        <begin position="37"/>
        <end position="84"/>
    </location>
</feature>
<feature type="compositionally biased region" description="Polar residues" evidence="1">
    <location>
        <begin position="145"/>
        <end position="173"/>
    </location>
</feature>
<feature type="compositionally biased region" description="Pro residues" evidence="1">
    <location>
        <begin position="229"/>
        <end position="244"/>
    </location>
</feature>
<feature type="compositionally biased region" description="Low complexity" evidence="1">
    <location>
        <begin position="104"/>
        <end position="115"/>
    </location>
</feature>
<comment type="caution">
    <text evidence="3">The sequence shown here is derived from an EMBL/GenBank/DDBJ whole genome shotgun (WGS) entry which is preliminary data.</text>
</comment>
<evidence type="ECO:0000256" key="2">
    <source>
        <dbReference type="SAM" id="Phobius"/>
    </source>
</evidence>
<feature type="compositionally biased region" description="Polar residues" evidence="1">
    <location>
        <begin position="122"/>
        <end position="134"/>
    </location>
</feature>
<keyword evidence="4" id="KW-1185">Reference proteome</keyword>
<name>A0AA40BL38_9PEZI</name>
<dbReference type="EMBL" id="JAUKTV010000006">
    <property type="protein sequence ID" value="KAK0736229.1"/>
    <property type="molecule type" value="Genomic_DNA"/>
</dbReference>
<feature type="compositionally biased region" description="Low complexity" evidence="1">
    <location>
        <begin position="292"/>
        <end position="302"/>
    </location>
</feature>
<sequence length="467" mass="50673">MLIRREDGRNRGFGGHIKLPANSNQFNWGKTLEQTEDFFRKAAQESREDKEKEREREKQRQQEEVERKRKKAEEERKSLAEQDAQRNGQKAPVTTTTKPKKEPTTTVITDTTPTVPKLPQIGTAQTTSQASSLPQAEGTLEKSRPTTANEPEVGTETTPFSTITPLSTPGTNTPEPPIATDVIPAIASSQHSLNAGQIAAIVISSIGLAIILLIATFLFLRFRRHQQPPSSPSPSNPAPLPPNYSHPYNQIHSRPPPPQPPQYNPELSKPRPTISRWLSQVRLESRTPGQPPTVSLPSSSSHSRPRGQADMVSDISSQISGFTHPTVTVSSGGRSFRPPTQLRPPTGSSVDTGSLGRSGRGREMKIGQPRIYISPATESNTSSGSLGTEGLVGAFPLPPGRGGEEGEEGLSFGGDEGLGLGMGMGNGLRLSGLGVREWDERGYDGVKRLGWEEDGMLEELEGKRRSV</sequence>
<organism evidence="3 4">
    <name type="scientific">Apiosordaria backusii</name>
    <dbReference type="NCBI Taxonomy" id="314023"/>
    <lineage>
        <taxon>Eukaryota</taxon>
        <taxon>Fungi</taxon>
        <taxon>Dikarya</taxon>
        <taxon>Ascomycota</taxon>
        <taxon>Pezizomycotina</taxon>
        <taxon>Sordariomycetes</taxon>
        <taxon>Sordariomycetidae</taxon>
        <taxon>Sordariales</taxon>
        <taxon>Lasiosphaeriaceae</taxon>
        <taxon>Apiosordaria</taxon>
    </lineage>
</organism>
<dbReference type="AlphaFoldDB" id="A0AA40BL38"/>
<evidence type="ECO:0000313" key="3">
    <source>
        <dbReference type="EMBL" id="KAK0736229.1"/>
    </source>
</evidence>
<feature type="compositionally biased region" description="Basic and acidic residues" evidence="1">
    <location>
        <begin position="1"/>
        <end position="10"/>
    </location>
</feature>
<feature type="transmembrane region" description="Helical" evidence="2">
    <location>
        <begin position="198"/>
        <end position="220"/>
    </location>
</feature>
<feature type="region of interest" description="Disordered" evidence="1">
    <location>
        <begin position="225"/>
        <end position="271"/>
    </location>
</feature>
<feature type="region of interest" description="Disordered" evidence="1">
    <location>
        <begin position="284"/>
        <end position="389"/>
    </location>
</feature>
<dbReference type="Proteomes" id="UP001172159">
    <property type="component" value="Unassembled WGS sequence"/>
</dbReference>
<evidence type="ECO:0000256" key="1">
    <source>
        <dbReference type="SAM" id="MobiDB-lite"/>
    </source>
</evidence>
<proteinExistence type="predicted"/>